<dbReference type="InterPro" id="IPR050266">
    <property type="entry name" value="AB_hydrolase_sf"/>
</dbReference>
<feature type="domain" description="AB hydrolase-1" evidence="3">
    <location>
        <begin position="26"/>
        <end position="159"/>
    </location>
</feature>
<dbReference type="PANTHER" id="PTHR43798:SF14">
    <property type="entry name" value="SERINE HYDROLASE-LIKE PROTEIN DDB_G0286239"/>
    <property type="match status" value="1"/>
</dbReference>
<dbReference type="Pfam" id="PF00561">
    <property type="entry name" value="Abhydrolase_1"/>
    <property type="match status" value="1"/>
</dbReference>
<comment type="caution">
    <text evidence="4">The sequence shown here is derived from an EMBL/GenBank/DDBJ whole genome shotgun (WGS) entry which is preliminary data.</text>
</comment>
<dbReference type="Proteomes" id="UP001209854">
    <property type="component" value="Unassembled WGS sequence"/>
</dbReference>
<evidence type="ECO:0000256" key="1">
    <source>
        <dbReference type="ARBA" id="ARBA00008645"/>
    </source>
</evidence>
<dbReference type="GO" id="GO:0016787">
    <property type="term" value="F:hydrolase activity"/>
    <property type="evidence" value="ECO:0007669"/>
    <property type="project" value="UniProtKB-KW"/>
</dbReference>
<dbReference type="Gene3D" id="3.40.50.1820">
    <property type="entry name" value="alpha/beta hydrolase"/>
    <property type="match status" value="1"/>
</dbReference>
<sequence length="281" mass="31696">MQPGDIEINTGRMVFSGLEWGDPEAKPVLAFHGWMDNAASFTPVAPLLKNIRLIAVDLAGHGRSQHRPADMDYCVWNYVEDIIDIADTLDLQSFSLMGHSLGAVVSVMASTVLKERVEHLICIDGLYPWPRKPEDAPRVLADYIEQRRAYRKGKTINRFKTMEHAVRIRSFGQFPVSRESSALLVERALYLDGDAWTWRTDPRLTLSSPLRFTPEQAMSFVDALECDAHMFYAEKGVVDSIVGHSTERFPNVHFHAVDGTHHFHMDGSTEFVAGRINDILS</sequence>
<name>A0ABT3MUJ8_9GAMM</name>
<gene>
    <name evidence="4" type="ORF">NX722_10510</name>
</gene>
<protein>
    <submittedName>
        <fullName evidence="4">Alpha/beta hydrolase</fullName>
    </submittedName>
</protein>
<accession>A0ABT3MUJ8</accession>
<dbReference type="SUPFAM" id="SSF53474">
    <property type="entry name" value="alpha/beta-Hydrolases"/>
    <property type="match status" value="1"/>
</dbReference>
<dbReference type="EMBL" id="JAPFCC010000001">
    <property type="protein sequence ID" value="MCW7553061.1"/>
    <property type="molecule type" value="Genomic_DNA"/>
</dbReference>
<dbReference type="InterPro" id="IPR000073">
    <property type="entry name" value="AB_hydrolase_1"/>
</dbReference>
<evidence type="ECO:0000256" key="2">
    <source>
        <dbReference type="ARBA" id="ARBA00022801"/>
    </source>
</evidence>
<organism evidence="4 5">
    <name type="scientific">Endozoicomonas gorgoniicola</name>
    <dbReference type="NCBI Taxonomy" id="1234144"/>
    <lineage>
        <taxon>Bacteria</taxon>
        <taxon>Pseudomonadati</taxon>
        <taxon>Pseudomonadota</taxon>
        <taxon>Gammaproteobacteria</taxon>
        <taxon>Oceanospirillales</taxon>
        <taxon>Endozoicomonadaceae</taxon>
        <taxon>Endozoicomonas</taxon>
    </lineage>
</organism>
<evidence type="ECO:0000259" key="3">
    <source>
        <dbReference type="Pfam" id="PF00561"/>
    </source>
</evidence>
<evidence type="ECO:0000313" key="5">
    <source>
        <dbReference type="Proteomes" id="UP001209854"/>
    </source>
</evidence>
<proteinExistence type="inferred from homology"/>
<dbReference type="InterPro" id="IPR029058">
    <property type="entry name" value="AB_hydrolase_fold"/>
</dbReference>
<evidence type="ECO:0000313" key="4">
    <source>
        <dbReference type="EMBL" id="MCW7553061.1"/>
    </source>
</evidence>
<reference evidence="4 5" key="1">
    <citation type="submission" date="2022-10" db="EMBL/GenBank/DDBJ databases">
        <title>High-quality genome sequences of two octocoral-associated bacteria, Endozoicomonas euniceicola EF212 and Endozoicomonas gorgoniicola PS125.</title>
        <authorList>
            <person name="Chiou Y.-J."/>
            <person name="Chen Y.-H."/>
        </authorList>
    </citation>
    <scope>NUCLEOTIDE SEQUENCE [LARGE SCALE GENOMIC DNA]</scope>
    <source>
        <strain evidence="4 5">PS125</strain>
    </source>
</reference>
<keyword evidence="5" id="KW-1185">Reference proteome</keyword>
<dbReference type="RefSeq" id="WP_262567932.1">
    <property type="nucleotide sequence ID" value="NZ_JAPFCC010000001.1"/>
</dbReference>
<comment type="similarity">
    <text evidence="1">Belongs to the AB hydrolase superfamily.</text>
</comment>
<keyword evidence="2 4" id="KW-0378">Hydrolase</keyword>
<dbReference type="PANTHER" id="PTHR43798">
    <property type="entry name" value="MONOACYLGLYCEROL LIPASE"/>
    <property type="match status" value="1"/>
</dbReference>